<evidence type="ECO:0000313" key="4">
    <source>
        <dbReference type="EMBL" id="KAG9269171.1"/>
    </source>
</evidence>
<keyword evidence="3" id="KW-0732">Signal</keyword>
<dbReference type="Proteomes" id="UP000752171">
    <property type="component" value="Unassembled WGS sequence"/>
</dbReference>
<evidence type="ECO:0000256" key="2">
    <source>
        <dbReference type="SAM" id="Phobius"/>
    </source>
</evidence>
<proteinExistence type="predicted"/>
<feature type="compositionally biased region" description="Polar residues" evidence="1">
    <location>
        <begin position="68"/>
        <end position="91"/>
    </location>
</feature>
<feature type="chain" id="PRO_5035745144" evidence="3">
    <location>
        <begin position="23"/>
        <end position="313"/>
    </location>
</feature>
<feature type="compositionally biased region" description="Basic and acidic residues" evidence="1">
    <location>
        <begin position="184"/>
        <end position="200"/>
    </location>
</feature>
<sequence length="313" mass="33699">MSKGRIHLYGLGVILCVCMVLSENVTQPTVTLAHTKQSPDLTTTITPQTTSNVTEESSTENVTEDYTENSTANPSNLTTVNQGNDSVTATTADGDAVKRISSIDDGTPAVSGHPTTSAIFTITSTIGTSVTPESKKSDSSTVGVVFLILILIIIIALAVLLYILWKKGRTYSFDLSQAGNDHETPLRSMEHGGTFEHTNKELPPLDFGQEDKPHETTPTANGCAAEADKEASPSGHQNVPEEDSYMSETSLTPPPKKVEFSLDLDLIGDDFEMVELPNAEPSNQQQNENNNNVTNSENDSLNIFTEINLGEPQ</sequence>
<organism evidence="4 5">
    <name type="scientific">Astyanax mexicanus</name>
    <name type="common">Blind cave fish</name>
    <name type="synonym">Astyanax fasciatus mexicanus</name>
    <dbReference type="NCBI Taxonomy" id="7994"/>
    <lineage>
        <taxon>Eukaryota</taxon>
        <taxon>Metazoa</taxon>
        <taxon>Chordata</taxon>
        <taxon>Craniata</taxon>
        <taxon>Vertebrata</taxon>
        <taxon>Euteleostomi</taxon>
        <taxon>Actinopterygii</taxon>
        <taxon>Neopterygii</taxon>
        <taxon>Teleostei</taxon>
        <taxon>Ostariophysi</taxon>
        <taxon>Characiformes</taxon>
        <taxon>Characoidei</taxon>
        <taxon>Acestrorhamphidae</taxon>
        <taxon>Acestrorhamphinae</taxon>
        <taxon>Astyanax</taxon>
    </lineage>
</organism>
<dbReference type="AlphaFoldDB" id="A0A8T2LK04"/>
<feature type="region of interest" description="Disordered" evidence="1">
    <location>
        <begin position="184"/>
        <end position="256"/>
    </location>
</feature>
<feature type="transmembrane region" description="Helical" evidence="2">
    <location>
        <begin position="142"/>
        <end position="165"/>
    </location>
</feature>
<comment type="caution">
    <text evidence="4">The sequence shown here is derived from an EMBL/GenBank/DDBJ whole genome shotgun (WGS) entry which is preliminary data.</text>
</comment>
<keyword evidence="2" id="KW-0472">Membrane</keyword>
<keyword evidence="2" id="KW-0812">Transmembrane</keyword>
<evidence type="ECO:0000313" key="5">
    <source>
        <dbReference type="Proteomes" id="UP000752171"/>
    </source>
</evidence>
<feature type="region of interest" description="Disordered" evidence="1">
    <location>
        <begin position="275"/>
        <end position="313"/>
    </location>
</feature>
<evidence type="ECO:0000256" key="3">
    <source>
        <dbReference type="SAM" id="SignalP"/>
    </source>
</evidence>
<dbReference type="EMBL" id="JAICCE010000013">
    <property type="protein sequence ID" value="KAG9269171.1"/>
    <property type="molecule type" value="Genomic_DNA"/>
</dbReference>
<feature type="compositionally biased region" description="Low complexity" evidence="1">
    <location>
        <begin position="278"/>
        <end position="302"/>
    </location>
</feature>
<evidence type="ECO:0000256" key="1">
    <source>
        <dbReference type="SAM" id="MobiDB-lite"/>
    </source>
</evidence>
<keyword evidence="2" id="KW-1133">Transmembrane helix</keyword>
<accession>A0A8T2LK04</accession>
<feature type="region of interest" description="Disordered" evidence="1">
    <location>
        <begin position="41"/>
        <end position="91"/>
    </location>
</feature>
<gene>
    <name evidence="4" type="ORF">AMEX_G16160</name>
</gene>
<name>A0A8T2LK04_ASTMX</name>
<feature type="signal peptide" evidence="3">
    <location>
        <begin position="1"/>
        <end position="22"/>
    </location>
</feature>
<protein>
    <submittedName>
        <fullName evidence="4">Uncharacterized protein</fullName>
    </submittedName>
</protein>
<reference evidence="4 5" key="1">
    <citation type="submission" date="2021-07" db="EMBL/GenBank/DDBJ databases">
        <authorList>
            <person name="Imarazene B."/>
            <person name="Zahm M."/>
            <person name="Klopp C."/>
            <person name="Cabau C."/>
            <person name="Beille S."/>
            <person name="Jouanno E."/>
            <person name="Castinel A."/>
            <person name="Lluch J."/>
            <person name="Gil L."/>
            <person name="Kuchtly C."/>
            <person name="Lopez Roques C."/>
            <person name="Donnadieu C."/>
            <person name="Parrinello H."/>
            <person name="Journot L."/>
            <person name="Du K."/>
            <person name="Schartl M."/>
            <person name="Retaux S."/>
            <person name="Guiguen Y."/>
        </authorList>
    </citation>
    <scope>NUCLEOTIDE SEQUENCE [LARGE SCALE GENOMIC DNA]</scope>
    <source>
        <strain evidence="4">Pach_M1</strain>
        <tissue evidence="4">Testis</tissue>
    </source>
</reference>
<feature type="compositionally biased region" description="Low complexity" evidence="1">
    <location>
        <begin position="42"/>
        <end position="61"/>
    </location>
</feature>